<dbReference type="GO" id="GO:0019843">
    <property type="term" value="F:rRNA binding"/>
    <property type="evidence" value="ECO:0007669"/>
    <property type="project" value="UniProtKB-UniRule"/>
</dbReference>
<evidence type="ECO:0000256" key="1">
    <source>
        <dbReference type="ARBA" id="ARBA00006700"/>
    </source>
</evidence>
<dbReference type="GO" id="GO:1990904">
    <property type="term" value="C:ribonucleoprotein complex"/>
    <property type="evidence" value="ECO:0007669"/>
    <property type="project" value="UniProtKB-KW"/>
</dbReference>
<keyword evidence="2 7" id="KW-0699">rRNA-binding</keyword>
<geneLocation type="chloroplast" evidence="8"/>
<dbReference type="InterPro" id="IPR012678">
    <property type="entry name" value="Ribosomal_uL23/eL15/eS24_sf"/>
</dbReference>
<sequence>MIIYKNKRKIIDIIKDPIITDKTTKSLEDNIYYFKVTRNSNKYEIKQAVETIFDVKVKKVNTISYPPKTRRVGKFKGYISQYKKAIIKLDNEYKIDLFED</sequence>
<comment type="subunit">
    <text evidence="7">Part of the 50S ribosomal subunit.</text>
</comment>
<dbReference type="GO" id="GO:0009507">
    <property type="term" value="C:chloroplast"/>
    <property type="evidence" value="ECO:0007669"/>
    <property type="project" value="UniProtKB-SubCell"/>
</dbReference>
<dbReference type="PANTHER" id="PTHR11620">
    <property type="entry name" value="60S RIBOSOMAL PROTEIN L23A"/>
    <property type="match status" value="1"/>
</dbReference>
<dbReference type="InterPro" id="IPR012677">
    <property type="entry name" value="Nucleotide-bd_a/b_plait_sf"/>
</dbReference>
<keyword evidence="5 7" id="KW-0687">Ribonucleoprotein</keyword>
<dbReference type="GO" id="GO:0006412">
    <property type="term" value="P:translation"/>
    <property type="evidence" value="ECO:0007669"/>
    <property type="project" value="UniProtKB-UniRule"/>
</dbReference>
<dbReference type="GO" id="GO:0005840">
    <property type="term" value="C:ribosome"/>
    <property type="evidence" value="ECO:0007669"/>
    <property type="project" value="UniProtKB-KW"/>
</dbReference>
<comment type="subcellular location">
    <subcellularLocation>
        <location evidence="7">Plastid</location>
        <location evidence="7">Chloroplast</location>
    </subcellularLocation>
</comment>
<dbReference type="SUPFAM" id="SSF54189">
    <property type="entry name" value="Ribosomal proteins S24e, L23 and L15e"/>
    <property type="match status" value="1"/>
</dbReference>
<dbReference type="Pfam" id="PF00276">
    <property type="entry name" value="Ribosomal_L23"/>
    <property type="match status" value="1"/>
</dbReference>
<evidence type="ECO:0000256" key="2">
    <source>
        <dbReference type="ARBA" id="ARBA00022730"/>
    </source>
</evidence>
<accession>A0A1Z1MKQ1</accession>
<evidence type="ECO:0000256" key="5">
    <source>
        <dbReference type="ARBA" id="ARBA00023274"/>
    </source>
</evidence>
<name>A0A1Z1MKQ1_9FLOR</name>
<reference evidence="8" key="1">
    <citation type="journal article" date="2017" name="J. Phycol.">
        <title>Analysis of chloroplast genomes and a supermatrix inform reclassification of the Rhodomelaceae (Rhodophyta).</title>
        <authorList>
            <person name="Diaz-Tapia P."/>
            <person name="Maggs C.A."/>
            <person name="West J.A."/>
            <person name="Verbruggen H."/>
        </authorList>
    </citation>
    <scope>NUCLEOTIDE SEQUENCE</scope>
    <source>
        <strain evidence="8">PD1087</strain>
    </source>
</reference>
<keyword evidence="3 7" id="KW-0694">RNA-binding</keyword>
<dbReference type="AlphaFoldDB" id="A0A1Z1MKQ1"/>
<dbReference type="Gene3D" id="3.30.70.330">
    <property type="match status" value="1"/>
</dbReference>
<evidence type="ECO:0000256" key="6">
    <source>
        <dbReference type="ARBA" id="ARBA00035287"/>
    </source>
</evidence>
<dbReference type="NCBIfam" id="NF004363">
    <property type="entry name" value="PRK05738.2-4"/>
    <property type="match status" value="1"/>
</dbReference>
<organism evidence="8">
    <name type="scientific">Dasyclonium flaccidum</name>
    <dbReference type="NCBI Taxonomy" id="2007274"/>
    <lineage>
        <taxon>Eukaryota</taxon>
        <taxon>Rhodophyta</taxon>
        <taxon>Florideophyceae</taxon>
        <taxon>Rhodymeniophycidae</taxon>
        <taxon>Ceramiales</taxon>
        <taxon>Rhodomelaceae</taxon>
        <taxon>Polyzonieae</taxon>
        <taxon>Dasyclonium</taxon>
    </lineage>
</organism>
<evidence type="ECO:0000256" key="7">
    <source>
        <dbReference type="HAMAP-Rule" id="MF_01369"/>
    </source>
</evidence>
<protein>
    <recommendedName>
        <fullName evidence="6 7">Large ribosomal subunit protein uL23c</fullName>
    </recommendedName>
</protein>
<evidence type="ECO:0000313" key="8">
    <source>
        <dbReference type="EMBL" id="ARW66667.1"/>
    </source>
</evidence>
<dbReference type="GeneID" id="33359847"/>
<keyword evidence="8" id="KW-0934">Plastid</keyword>
<dbReference type="FunFam" id="3.30.70.330:FF:000001">
    <property type="entry name" value="50S ribosomal protein L23"/>
    <property type="match status" value="1"/>
</dbReference>
<keyword evidence="4 7" id="KW-0689">Ribosomal protein</keyword>
<dbReference type="HAMAP" id="MF_01369_B">
    <property type="entry name" value="Ribosomal_uL23_B"/>
    <property type="match status" value="1"/>
</dbReference>
<comment type="similarity">
    <text evidence="1 7">Belongs to the universal ribosomal protein uL23 family.</text>
</comment>
<comment type="function">
    <text evidence="7">Binds to 23S rRNA.</text>
</comment>
<proteinExistence type="inferred from homology"/>
<keyword evidence="8" id="KW-0150">Chloroplast</keyword>
<dbReference type="RefSeq" id="YP_009397481.1">
    <property type="nucleotide sequence ID" value="NC_035287.1"/>
</dbReference>
<dbReference type="GO" id="GO:0003735">
    <property type="term" value="F:structural constituent of ribosome"/>
    <property type="evidence" value="ECO:0007669"/>
    <property type="project" value="InterPro"/>
</dbReference>
<evidence type="ECO:0000256" key="3">
    <source>
        <dbReference type="ARBA" id="ARBA00022884"/>
    </source>
</evidence>
<dbReference type="EMBL" id="MF101443">
    <property type="protein sequence ID" value="ARW66667.1"/>
    <property type="molecule type" value="Genomic_DNA"/>
</dbReference>
<dbReference type="InterPro" id="IPR013025">
    <property type="entry name" value="Ribosomal_uL23-like"/>
</dbReference>
<gene>
    <name evidence="7 8" type="primary">rpl23</name>
</gene>
<evidence type="ECO:0000256" key="4">
    <source>
        <dbReference type="ARBA" id="ARBA00022980"/>
    </source>
</evidence>